<dbReference type="CDD" id="cd00279">
    <property type="entry name" value="YlxR"/>
    <property type="match status" value="1"/>
</dbReference>
<comment type="caution">
    <text evidence="3">The sequence shown here is derived from an EMBL/GenBank/DDBJ whole genome shotgun (WGS) entry which is preliminary data.</text>
</comment>
<feature type="compositionally biased region" description="Basic and acidic residues" evidence="1">
    <location>
        <begin position="220"/>
        <end position="250"/>
    </location>
</feature>
<gene>
    <name evidence="3" type="ORF">QO011_005563</name>
</gene>
<organism evidence="3 4">
    <name type="scientific">Labrys wisconsinensis</name>
    <dbReference type="NCBI Taxonomy" id="425677"/>
    <lineage>
        <taxon>Bacteria</taxon>
        <taxon>Pseudomonadati</taxon>
        <taxon>Pseudomonadota</taxon>
        <taxon>Alphaproteobacteria</taxon>
        <taxon>Hyphomicrobiales</taxon>
        <taxon>Xanthobacteraceae</taxon>
        <taxon>Labrys</taxon>
    </lineage>
</organism>
<feature type="region of interest" description="Disordered" evidence="1">
    <location>
        <begin position="208"/>
        <end position="257"/>
    </location>
</feature>
<proteinExistence type="predicted"/>
<dbReference type="SUPFAM" id="SSF55315">
    <property type="entry name" value="L30e-like"/>
    <property type="match status" value="1"/>
</dbReference>
<dbReference type="PANTHER" id="PTHR34215:SF1">
    <property type="entry name" value="YLXR DOMAIN-CONTAINING PROTEIN"/>
    <property type="match status" value="1"/>
</dbReference>
<dbReference type="InterPro" id="IPR007393">
    <property type="entry name" value="YlxR_dom"/>
</dbReference>
<sequence>MPASHAGDIADDRRALERLCVATRLVRPVAELIRFVASAEGVLTPDLKRRLPGRGVWVTASRAAFGEAVRKKAFARALKRPVAVPDGLGATIEALLERRALEMLSLANKAGLVVAGFAKVMERVQAGRATAVIQAAEGAPDGARKLASAAHRAYLGGGAPVFITNFRSSQLDLALGRTNVIHAALGAGPASAGFLDRAAALAFWRDGGLASAGPAPDPEPPSHADDEPFTDADRPATDGEHAGLDGDRGDPPGFGTE</sequence>
<dbReference type="InterPro" id="IPR035931">
    <property type="entry name" value="YlxR-like_sf"/>
</dbReference>
<keyword evidence="4" id="KW-1185">Reference proteome</keyword>
<evidence type="ECO:0000259" key="2">
    <source>
        <dbReference type="Pfam" id="PF04296"/>
    </source>
</evidence>
<evidence type="ECO:0000313" key="4">
    <source>
        <dbReference type="Proteomes" id="UP001242480"/>
    </source>
</evidence>
<dbReference type="InterPro" id="IPR029064">
    <property type="entry name" value="Ribosomal_eL30-like_sf"/>
</dbReference>
<dbReference type="Gene3D" id="3.30.1330.30">
    <property type="match status" value="1"/>
</dbReference>
<dbReference type="Proteomes" id="UP001242480">
    <property type="component" value="Unassembled WGS sequence"/>
</dbReference>
<dbReference type="NCBIfam" id="NF006622">
    <property type="entry name" value="PRK09190.1"/>
    <property type="match status" value="1"/>
</dbReference>
<dbReference type="RefSeq" id="WP_307279487.1">
    <property type="nucleotide sequence ID" value="NZ_JAUSVX010000012.1"/>
</dbReference>
<dbReference type="InterPro" id="IPR037465">
    <property type="entry name" value="YlxR"/>
</dbReference>
<dbReference type="EMBL" id="JAUSVX010000012">
    <property type="protein sequence ID" value="MDQ0472534.1"/>
    <property type="molecule type" value="Genomic_DNA"/>
</dbReference>
<protein>
    <submittedName>
        <fullName evidence="3">RNA-binding protein YlxR (DUF448 family)</fullName>
    </submittedName>
</protein>
<accession>A0ABU0JE43</accession>
<dbReference type="Gene3D" id="3.30.1230.10">
    <property type="entry name" value="YlxR-like"/>
    <property type="match status" value="1"/>
</dbReference>
<reference evidence="3 4" key="1">
    <citation type="submission" date="2023-07" db="EMBL/GenBank/DDBJ databases">
        <title>Genomic Encyclopedia of Type Strains, Phase IV (KMG-IV): sequencing the most valuable type-strain genomes for metagenomic binning, comparative biology and taxonomic classification.</title>
        <authorList>
            <person name="Goeker M."/>
        </authorList>
    </citation>
    <scope>NUCLEOTIDE SEQUENCE [LARGE SCALE GENOMIC DNA]</scope>
    <source>
        <strain evidence="3 4">DSM 19619</strain>
    </source>
</reference>
<dbReference type="PANTHER" id="PTHR34215">
    <property type="entry name" value="BLL0784 PROTEIN"/>
    <property type="match status" value="1"/>
</dbReference>
<evidence type="ECO:0000313" key="3">
    <source>
        <dbReference type="EMBL" id="MDQ0472534.1"/>
    </source>
</evidence>
<feature type="domain" description="YlxR" evidence="2">
    <location>
        <begin position="18"/>
        <end position="87"/>
    </location>
</feature>
<name>A0ABU0JE43_9HYPH</name>
<evidence type="ECO:0000256" key="1">
    <source>
        <dbReference type="SAM" id="MobiDB-lite"/>
    </source>
</evidence>
<dbReference type="SUPFAM" id="SSF64376">
    <property type="entry name" value="YlxR-like"/>
    <property type="match status" value="1"/>
</dbReference>
<dbReference type="Pfam" id="PF04296">
    <property type="entry name" value="YlxR"/>
    <property type="match status" value="1"/>
</dbReference>